<dbReference type="SUPFAM" id="SSF54637">
    <property type="entry name" value="Thioesterase/thiol ester dehydrase-isomerase"/>
    <property type="match status" value="1"/>
</dbReference>
<dbReference type="CDD" id="cd03452">
    <property type="entry name" value="MaoC_C"/>
    <property type="match status" value="1"/>
</dbReference>
<dbReference type="GO" id="GO:0016787">
    <property type="term" value="F:hydrolase activity"/>
    <property type="evidence" value="ECO:0007669"/>
    <property type="project" value="UniProtKB-KW"/>
</dbReference>
<keyword evidence="5" id="KW-1185">Reference proteome</keyword>
<dbReference type="Pfam" id="PF01575">
    <property type="entry name" value="MaoC_dehydratas"/>
    <property type="match status" value="1"/>
</dbReference>
<name>A0A841I2Y7_9DEIO</name>
<dbReference type="EC" id="3.3.2.12" evidence="4"/>
<organism evidence="4 5">
    <name type="scientific">Deinobacterium chartae</name>
    <dbReference type="NCBI Taxonomy" id="521158"/>
    <lineage>
        <taxon>Bacteria</taxon>
        <taxon>Thermotogati</taxon>
        <taxon>Deinococcota</taxon>
        <taxon>Deinococci</taxon>
        <taxon>Deinococcales</taxon>
        <taxon>Deinococcaceae</taxon>
        <taxon>Deinobacterium</taxon>
    </lineage>
</organism>
<dbReference type="Proteomes" id="UP000569951">
    <property type="component" value="Unassembled WGS sequence"/>
</dbReference>
<dbReference type="InterPro" id="IPR029069">
    <property type="entry name" value="HotDog_dom_sf"/>
</dbReference>
<dbReference type="NCBIfam" id="NF008868">
    <property type="entry name" value="PRK11903.1"/>
    <property type="match status" value="1"/>
</dbReference>
<evidence type="ECO:0000259" key="3">
    <source>
        <dbReference type="Pfam" id="PF01575"/>
    </source>
</evidence>
<feature type="domain" description="Aldehyde dehydrogenase" evidence="2">
    <location>
        <begin position="46"/>
        <end position="509"/>
    </location>
</feature>
<gene>
    <name evidence="4" type="ORF">HNR42_001710</name>
</gene>
<evidence type="ECO:0000313" key="5">
    <source>
        <dbReference type="Proteomes" id="UP000569951"/>
    </source>
</evidence>
<dbReference type="PANTHER" id="PTHR43111:SF1">
    <property type="entry name" value="ALDEHYDE DEHYDROGENASE B-RELATED"/>
    <property type="match status" value="1"/>
</dbReference>
<dbReference type="EMBL" id="JACHHG010000005">
    <property type="protein sequence ID" value="MBB6098285.1"/>
    <property type="molecule type" value="Genomic_DNA"/>
</dbReference>
<comment type="caution">
    <text evidence="4">The sequence shown here is derived from an EMBL/GenBank/DDBJ whole genome shotgun (WGS) entry which is preliminary data.</text>
</comment>
<dbReference type="EC" id="1.2.1.91" evidence="4"/>
<dbReference type="Gene3D" id="3.10.129.10">
    <property type="entry name" value="Hotdog Thioesterase"/>
    <property type="match status" value="1"/>
</dbReference>
<evidence type="ECO:0000313" key="4">
    <source>
        <dbReference type="EMBL" id="MBB6098285.1"/>
    </source>
</evidence>
<dbReference type="NCBIfam" id="TIGR02278">
    <property type="entry name" value="PaaN-DH"/>
    <property type="match status" value="1"/>
</dbReference>
<dbReference type="RefSeq" id="WP_183986540.1">
    <property type="nucleotide sequence ID" value="NZ_JACHHG010000005.1"/>
</dbReference>
<dbReference type="Gene3D" id="3.40.309.10">
    <property type="entry name" value="Aldehyde Dehydrogenase, Chain A, domain 2"/>
    <property type="match status" value="1"/>
</dbReference>
<dbReference type="InterPro" id="IPR015590">
    <property type="entry name" value="Aldehyde_DH_dom"/>
</dbReference>
<evidence type="ECO:0000256" key="1">
    <source>
        <dbReference type="ARBA" id="ARBA00023002"/>
    </source>
</evidence>
<dbReference type="InterPro" id="IPR011966">
    <property type="entry name" value="PaaN-DH"/>
</dbReference>
<dbReference type="SUPFAM" id="SSF53720">
    <property type="entry name" value="ALDH-like"/>
    <property type="match status" value="1"/>
</dbReference>
<dbReference type="Pfam" id="PF00171">
    <property type="entry name" value="Aldedh"/>
    <property type="match status" value="1"/>
</dbReference>
<dbReference type="PANTHER" id="PTHR43111">
    <property type="entry name" value="ALDEHYDE DEHYDROGENASE B-RELATED"/>
    <property type="match status" value="1"/>
</dbReference>
<dbReference type="InterPro" id="IPR016163">
    <property type="entry name" value="Ald_DH_C"/>
</dbReference>
<dbReference type="InterPro" id="IPR016162">
    <property type="entry name" value="Ald_DH_N"/>
</dbReference>
<dbReference type="Gene3D" id="3.40.605.10">
    <property type="entry name" value="Aldehyde Dehydrogenase, Chain A, domain 1"/>
    <property type="match status" value="1"/>
</dbReference>
<reference evidence="4 5" key="1">
    <citation type="submission" date="2020-08" db="EMBL/GenBank/DDBJ databases">
        <title>Genomic Encyclopedia of Type Strains, Phase IV (KMG-IV): sequencing the most valuable type-strain genomes for metagenomic binning, comparative biology and taxonomic classification.</title>
        <authorList>
            <person name="Goeker M."/>
        </authorList>
    </citation>
    <scope>NUCLEOTIDE SEQUENCE [LARGE SCALE GENOMIC DNA]</scope>
    <source>
        <strain evidence="4 5">DSM 21458</strain>
    </source>
</reference>
<dbReference type="AlphaFoldDB" id="A0A841I2Y7"/>
<protein>
    <submittedName>
        <fullName evidence="4">Oxepin-CoA hydrolase/3-oxo-5,6-dehydrosuberyl-CoA semialdehyde dehydrogenase</fullName>
        <ecNumber evidence="4">1.2.1.91</ecNumber>
        <ecNumber evidence="4">3.3.2.12</ecNumber>
    </submittedName>
</protein>
<keyword evidence="1 4" id="KW-0560">Oxidoreductase</keyword>
<sequence>MTTPAFPSETATRLASYLEGRWVEGSGGTLVRDAAYGAPVALVSSDGLDFAAALRYGREQGRALRRTTFHQRAAMLRALAGYLTERKELFYELSYRTGATRRDGWVDIEGGIGTLFSYSSLTRRELPNERFLVEGEVERLSKRGTFVGQHVLVPREGVAVHINAFNFPVWGMLEKFAPSFVAGVPSLVKPATQTAYLTERVVHAIIESGILPEGSLQLICGGAGDLFDHLEEQDVVTFTGSAATARKLKTHPNIVARSIPFNTEADSLNAIVLGESVQPGQPEFDLFVREVVNEMTAKAGQKCTAIRRVIVPRDRVEAVSEALRARLSKITLGDPTRDDVRMGPLVNAHQRDETVKVVQALCAEAELLLGHERPELLGGDWEAGGFMAPTVLYCERPLEASAPHELEAFGPVVTLMPYQGPDEAAELARRGRGSLVASIVSHERSEVRELFYGLASAHGRVLVLNRDSAPESTGHGSPLPQLVHGGPGRAGGGEELGGVRGIKHYMQRTAVQADPTTLGAITGEYVTGGEVLEDRVHPFRKTFDELRIGDSYLTHRRTITEADIVNFANLSGDHFYAHLDEIAARDSIFGRRVAHGYLLVSVAAGMFVSPAPGPVLANYGLERLRFIEPVGIGDTIRARITAKRKIRKDAKPGERPTGVVEWAVEITNQNDQLVATYTILTLVERAAD</sequence>
<dbReference type="GO" id="GO:0016620">
    <property type="term" value="F:oxidoreductase activity, acting on the aldehyde or oxo group of donors, NAD or NADP as acceptor"/>
    <property type="evidence" value="ECO:0007669"/>
    <property type="project" value="InterPro"/>
</dbReference>
<evidence type="ECO:0000259" key="2">
    <source>
        <dbReference type="Pfam" id="PF00171"/>
    </source>
</evidence>
<dbReference type="InterPro" id="IPR016161">
    <property type="entry name" value="Ald_DH/histidinol_DH"/>
</dbReference>
<accession>A0A841I2Y7</accession>
<dbReference type="CDD" id="cd07128">
    <property type="entry name" value="ALDH_MaoC-N"/>
    <property type="match status" value="1"/>
</dbReference>
<proteinExistence type="predicted"/>
<dbReference type="InterPro" id="IPR002539">
    <property type="entry name" value="MaoC-like_dom"/>
</dbReference>
<feature type="domain" description="MaoC-like" evidence="3">
    <location>
        <begin position="548"/>
        <end position="657"/>
    </location>
</feature>
<keyword evidence="4" id="KW-0378">Hydrolase</keyword>